<organism evidence="1 2">
    <name type="scientific">Portunus trituberculatus</name>
    <name type="common">Swimming crab</name>
    <name type="synonym">Neptunus trituberculatus</name>
    <dbReference type="NCBI Taxonomy" id="210409"/>
    <lineage>
        <taxon>Eukaryota</taxon>
        <taxon>Metazoa</taxon>
        <taxon>Ecdysozoa</taxon>
        <taxon>Arthropoda</taxon>
        <taxon>Crustacea</taxon>
        <taxon>Multicrustacea</taxon>
        <taxon>Malacostraca</taxon>
        <taxon>Eumalacostraca</taxon>
        <taxon>Eucarida</taxon>
        <taxon>Decapoda</taxon>
        <taxon>Pleocyemata</taxon>
        <taxon>Brachyura</taxon>
        <taxon>Eubrachyura</taxon>
        <taxon>Portunoidea</taxon>
        <taxon>Portunidae</taxon>
        <taxon>Portuninae</taxon>
        <taxon>Portunus</taxon>
    </lineage>
</organism>
<protein>
    <submittedName>
        <fullName evidence="1">Uncharacterized protein</fullName>
    </submittedName>
</protein>
<reference evidence="1 2" key="1">
    <citation type="submission" date="2019-05" db="EMBL/GenBank/DDBJ databases">
        <title>Another draft genome of Portunus trituberculatus and its Hox gene families provides insights of decapod evolution.</title>
        <authorList>
            <person name="Jeong J.-H."/>
            <person name="Song I."/>
            <person name="Kim S."/>
            <person name="Choi T."/>
            <person name="Kim D."/>
            <person name="Ryu S."/>
            <person name="Kim W."/>
        </authorList>
    </citation>
    <scope>NUCLEOTIDE SEQUENCE [LARGE SCALE GENOMIC DNA]</scope>
    <source>
        <tissue evidence="1">Muscle</tissue>
    </source>
</reference>
<dbReference type="AlphaFoldDB" id="A0A5B7DX01"/>
<gene>
    <name evidence="1" type="ORF">E2C01_019104</name>
</gene>
<proteinExistence type="predicted"/>
<keyword evidence="2" id="KW-1185">Reference proteome</keyword>
<accession>A0A5B7DX01</accession>
<dbReference type="Proteomes" id="UP000324222">
    <property type="component" value="Unassembled WGS sequence"/>
</dbReference>
<sequence length="83" mass="9413">MPFFKRFDRLIRQFNIHILRSTLPVKSAASPPRRSVNRRYPACHSLCLTLAPASVQAGHAPLFHLLPPCCFNNAVQSHLRPQP</sequence>
<evidence type="ECO:0000313" key="1">
    <source>
        <dbReference type="EMBL" id="MPC25978.1"/>
    </source>
</evidence>
<dbReference type="EMBL" id="VSRR010001538">
    <property type="protein sequence ID" value="MPC25978.1"/>
    <property type="molecule type" value="Genomic_DNA"/>
</dbReference>
<comment type="caution">
    <text evidence="1">The sequence shown here is derived from an EMBL/GenBank/DDBJ whole genome shotgun (WGS) entry which is preliminary data.</text>
</comment>
<evidence type="ECO:0000313" key="2">
    <source>
        <dbReference type="Proteomes" id="UP000324222"/>
    </source>
</evidence>
<name>A0A5B7DX01_PORTR</name>